<sequence length="180" mass="21022">MDLEIKEWIQNVESMRLPRWNDLPDIELYSEQVISYVNNQLKYIFINYPEQKDNMMTASMINNYVKNKIMTPPINKKYKKSHVAFLITITVLKQVGNLKDVQKGILHLTTVLGRVEAYDTFVEFLEQSLKTSVNELLEKPDTTYYLKRVSIDLLPLKTATLAFTSVMLSRYLFSKINTNS</sequence>
<dbReference type="RefSeq" id="WP_045749144.1">
    <property type="nucleotide sequence ID" value="NZ_FUZK01000003.1"/>
</dbReference>
<dbReference type="HOGENOM" id="CLU_085303_2_0_14"/>
<dbReference type="Proteomes" id="UP000032434">
    <property type="component" value="Chromosome 1"/>
</dbReference>
<proteinExistence type="predicted"/>
<keyword evidence="2" id="KW-1185">Reference proteome</keyword>
<gene>
    <name evidence="1" type="ORF">Aocu_05430</name>
</gene>
<name>A0A061AGC7_9MOLU</name>
<evidence type="ECO:0008006" key="3">
    <source>
        <dbReference type="Google" id="ProtNLM"/>
    </source>
</evidence>
<dbReference type="PANTHER" id="PTHR40056">
    <property type="entry name" value="HYPOTHETICAL CYTOSOLIC PROTEIN"/>
    <property type="match status" value="1"/>
</dbReference>
<dbReference type="KEGG" id="aoc:Aocu_05430"/>
<dbReference type="EMBL" id="LK028559">
    <property type="protein sequence ID" value="CDR30616.1"/>
    <property type="molecule type" value="Genomic_DNA"/>
</dbReference>
<dbReference type="PATRIC" id="fig|35623.3.peg.544"/>
<dbReference type="InParanoid" id="A0A061AGC7"/>
<accession>A0A061AGC7</accession>
<dbReference type="Pfam" id="PF08876">
    <property type="entry name" value="DUF1836"/>
    <property type="match status" value="1"/>
</dbReference>
<dbReference type="PANTHER" id="PTHR40056:SF1">
    <property type="entry name" value="DUF1836 DOMAIN-CONTAINING PROTEIN"/>
    <property type="match status" value="1"/>
</dbReference>
<dbReference type="STRING" id="35623.Aocu_05430"/>
<protein>
    <recommendedName>
        <fullName evidence="3">DUF1836 domain-containing protein</fullName>
    </recommendedName>
</protein>
<evidence type="ECO:0000313" key="2">
    <source>
        <dbReference type="Proteomes" id="UP000032434"/>
    </source>
</evidence>
<dbReference type="InterPro" id="IPR014975">
    <property type="entry name" value="DUF1836"/>
</dbReference>
<reference evidence="2" key="1">
    <citation type="submission" date="2014-05" db="EMBL/GenBank/DDBJ databases">
        <authorList>
            <person name="Kube M."/>
        </authorList>
    </citation>
    <scope>NUCLEOTIDE SEQUENCE [LARGE SCALE GENOMIC DNA]</scope>
</reference>
<evidence type="ECO:0000313" key="1">
    <source>
        <dbReference type="EMBL" id="CDR30616.1"/>
    </source>
</evidence>
<dbReference type="AlphaFoldDB" id="A0A061AGC7"/>
<organism evidence="1 2">
    <name type="scientific">Acholeplasma oculi</name>
    <dbReference type="NCBI Taxonomy" id="35623"/>
    <lineage>
        <taxon>Bacteria</taxon>
        <taxon>Bacillati</taxon>
        <taxon>Mycoplasmatota</taxon>
        <taxon>Mollicutes</taxon>
        <taxon>Acholeplasmatales</taxon>
        <taxon>Acholeplasmataceae</taxon>
        <taxon>Acholeplasma</taxon>
    </lineage>
</organism>